<evidence type="ECO:0000259" key="1">
    <source>
        <dbReference type="Pfam" id="PF01939"/>
    </source>
</evidence>
<dbReference type="Gene3D" id="3.40.1350.10">
    <property type="match status" value="1"/>
</dbReference>
<sequence length="106" mass="12075">ILNEGRKFNTGDAGEIDILCQNKSGNYVVIETKRYKESDKVIGQILRYMGWVIKNKTGGNKDLVKGIIIQQVPHKYLDYALIPCNNVDIKYFDISVKISDEPKIDI</sequence>
<protein>
    <recommendedName>
        <fullName evidence="1">Endonuclease NucS C-terminal domain-containing protein</fullName>
    </recommendedName>
</protein>
<dbReference type="GO" id="GO:0004519">
    <property type="term" value="F:endonuclease activity"/>
    <property type="evidence" value="ECO:0007669"/>
    <property type="project" value="InterPro"/>
</dbReference>
<gene>
    <name evidence="2" type="ORF">S03H2_40281</name>
</gene>
<comment type="caution">
    <text evidence="2">The sequence shown here is derived from an EMBL/GenBank/DDBJ whole genome shotgun (WGS) entry which is preliminary data.</text>
</comment>
<feature type="domain" description="Endonuclease NucS C-terminal" evidence="1">
    <location>
        <begin position="13"/>
        <end position="71"/>
    </location>
</feature>
<dbReference type="InterPro" id="IPR011856">
    <property type="entry name" value="tRNA_endonuc-like_dom_sf"/>
</dbReference>
<dbReference type="GO" id="GO:0003676">
    <property type="term" value="F:nucleic acid binding"/>
    <property type="evidence" value="ECO:0007669"/>
    <property type="project" value="InterPro"/>
</dbReference>
<organism evidence="2">
    <name type="scientific">marine sediment metagenome</name>
    <dbReference type="NCBI Taxonomy" id="412755"/>
    <lineage>
        <taxon>unclassified sequences</taxon>
        <taxon>metagenomes</taxon>
        <taxon>ecological metagenomes</taxon>
    </lineage>
</organism>
<proteinExistence type="predicted"/>
<accession>X1GDU3</accession>
<evidence type="ECO:0000313" key="2">
    <source>
        <dbReference type="EMBL" id="GAH55397.1"/>
    </source>
</evidence>
<dbReference type="AlphaFoldDB" id="X1GDU3"/>
<name>X1GDU3_9ZZZZ</name>
<reference evidence="2" key="1">
    <citation type="journal article" date="2014" name="Front. Microbiol.">
        <title>High frequency of phylogenetically diverse reductive dehalogenase-homologous genes in deep subseafloor sedimentary metagenomes.</title>
        <authorList>
            <person name="Kawai M."/>
            <person name="Futagami T."/>
            <person name="Toyoda A."/>
            <person name="Takaki Y."/>
            <person name="Nishi S."/>
            <person name="Hori S."/>
            <person name="Arai W."/>
            <person name="Tsubouchi T."/>
            <person name="Morono Y."/>
            <person name="Uchiyama I."/>
            <person name="Ito T."/>
            <person name="Fujiyama A."/>
            <person name="Inagaki F."/>
            <person name="Takami H."/>
        </authorList>
    </citation>
    <scope>NUCLEOTIDE SEQUENCE</scope>
    <source>
        <strain evidence="2">Expedition CK06-06</strain>
    </source>
</reference>
<dbReference type="Pfam" id="PF01939">
    <property type="entry name" value="NucS_C"/>
    <property type="match status" value="1"/>
</dbReference>
<feature type="non-terminal residue" evidence="2">
    <location>
        <position position="1"/>
    </location>
</feature>
<dbReference type="InterPro" id="IPR048301">
    <property type="entry name" value="NucS_C"/>
</dbReference>
<dbReference type="EMBL" id="BARU01024967">
    <property type="protein sequence ID" value="GAH55397.1"/>
    <property type="molecule type" value="Genomic_DNA"/>
</dbReference>